<comment type="similarity">
    <text evidence="1">Belongs to the CAND family.</text>
</comment>
<dbReference type="InterPro" id="IPR016024">
    <property type="entry name" value="ARM-type_fold"/>
</dbReference>
<sequence length="1164" mass="125944">MAVSRSGSTPRLEVLLDDMRSTDSDVRYMALHDLLGVVRQHTSELRGSRQEHEAVERVLELLRDTHSEVKNLAVTALGVFATRLRDDHVTRMMEVVCAGMRSSLEEERDICASALRTLLHDLSQAGDKAARWKEGIVHYVTPLLASQLEVRDYGLQATALSALHDVLLQAGPLVAAQAPLEQVVAETLLSKLAADHSSFVRRAMQGLGVLCQLCSAHTYDAVLERGLAGQPLSAHTSVQLLGVLARETPQRLSPHVPTYVPRVLSVLRHALGTDDDVGETCLATLQALVCIGSMDASCVSAATEAALAALTYDPNAMDMDEDDDITTDDDELELDDVSDDDDMSWRIRRAACRVLGTLYEHGTMDASHAPRIAASLTDRLNEREETVRLEALAALMQVLRVAPRALGPHTQMVSALSSWRSATAQVAALQALTALVASLGADLPQSDTALRMALSVIEDDAAASHYSQGRCMAGLELLKQLCLSAPSVVLTDVDRVSSTLAQVSCQPYHRTALEALAVGPPFFVHVAPQAPAACAERLCEVLCRPWDHAAALDASLVALDAALCSVGPRLASLPRLLQVISTRLQDPVTRARCVQVVQDVMTCRSLQTCMPVHELGRESLPLLASLAHHRDMGAAALHALHSVAVVLPSDAQPIVLELLQRPMPPLDAPTLPPTLALAQQAVQYHPPVAHHVAEWVLPAMLPALADVPPPALEAFFALLTSLASAEDALAPRLVEALEQAWEAHCAQRSVHMPLVFAQCLVAAATASASIDVVLARVEALMNMPDAVPQTLAHYTIGVLGQRSLLAGWPHAKTVYERMGSMHGQGTGSMFALGGMLLGDQQFLAPVAERLAEDEHGVLPILREAFAMASETQTRELAPSVWSYLIRPKLLSAEPDACTECIARIVYADTSLLSELAQLVHSQHEQHRAMALGALRTLLSLDRQQALDIQPHFSAFMERLSDPCLSVRHASVLALHAALNSRAALVMQHADLVLPLLYETTVVREELKRSVRMGPFTVIQDDGLDLRKNAHETLFTLVDTCLDQVRTRDVLDCVLRALSDDDSIKLLGCLMILRLADLECADVAAYLDAIAPKLHAVLTRKLRDNATKQEVEKASEITHASLRVLARLSPMASSHAAWSDLLTQTRASPQGPAFLALLAEQEDLT</sequence>
<evidence type="ECO:0000313" key="7">
    <source>
        <dbReference type="EMBL" id="AYO44779.1"/>
    </source>
</evidence>
<evidence type="ECO:0000256" key="5">
    <source>
        <dbReference type="SAM" id="MobiDB-lite"/>
    </source>
</evidence>
<dbReference type="AlphaFoldDB" id="A0A3G2SBP1"/>
<dbReference type="InterPro" id="IPR011989">
    <property type="entry name" value="ARM-like"/>
</dbReference>
<gene>
    <name evidence="7" type="primary">CAND1</name>
    <name evidence="7" type="ORF">DNF11_3829</name>
</gene>
<feature type="compositionally biased region" description="Acidic residues" evidence="5">
    <location>
        <begin position="318"/>
        <end position="337"/>
    </location>
</feature>
<feature type="domain" description="TATA-binding protein interacting (TIP20)" evidence="6">
    <location>
        <begin position="984"/>
        <end position="1142"/>
    </location>
</feature>
<dbReference type="VEuPathDB" id="FungiDB:DNF11_3829"/>
<evidence type="ECO:0000256" key="1">
    <source>
        <dbReference type="ARBA" id="ARBA00007657"/>
    </source>
</evidence>
<evidence type="ECO:0000256" key="3">
    <source>
        <dbReference type="ARBA" id="ARBA00022786"/>
    </source>
</evidence>
<evidence type="ECO:0000256" key="4">
    <source>
        <dbReference type="PROSITE-ProRule" id="PRU00103"/>
    </source>
</evidence>
<accession>A0A3G2SBP1</accession>
<feature type="region of interest" description="Disordered" evidence="5">
    <location>
        <begin position="317"/>
        <end position="337"/>
    </location>
</feature>
<organism evidence="7 8">
    <name type="scientific">Malassezia restricta (strain ATCC 96810 / NBRC 103918 / CBS 7877)</name>
    <name type="common">Seborrheic dermatitis infection agent</name>
    <dbReference type="NCBI Taxonomy" id="425264"/>
    <lineage>
        <taxon>Eukaryota</taxon>
        <taxon>Fungi</taxon>
        <taxon>Dikarya</taxon>
        <taxon>Basidiomycota</taxon>
        <taxon>Ustilaginomycotina</taxon>
        <taxon>Malasseziomycetes</taxon>
        <taxon>Malasseziales</taxon>
        <taxon>Malasseziaceae</taxon>
        <taxon>Malassezia</taxon>
    </lineage>
</organism>
<evidence type="ECO:0000259" key="6">
    <source>
        <dbReference type="Pfam" id="PF08623"/>
    </source>
</evidence>
<dbReference type="Gene3D" id="1.25.10.10">
    <property type="entry name" value="Leucine-rich Repeat Variant"/>
    <property type="match status" value="1"/>
</dbReference>
<evidence type="ECO:0000313" key="8">
    <source>
        <dbReference type="Proteomes" id="UP000269793"/>
    </source>
</evidence>
<protein>
    <submittedName>
        <fullName evidence="7">Cullin-associated NEDD8-dissociated protein 1</fullName>
    </submittedName>
</protein>
<name>A0A3G2SBP1_MALR7</name>
<dbReference type="EMBL" id="CP033155">
    <property type="protein sequence ID" value="AYO44779.1"/>
    <property type="molecule type" value="Genomic_DNA"/>
</dbReference>
<keyword evidence="3" id="KW-0833">Ubl conjugation pathway</keyword>
<reference evidence="7 8" key="1">
    <citation type="submission" date="2018-10" db="EMBL/GenBank/DDBJ databases">
        <title>Complete genome sequence of Malassezia restricta CBS 7877.</title>
        <authorList>
            <person name="Morand S.C."/>
            <person name="Bertignac M."/>
            <person name="Iltis A."/>
            <person name="Kolder I."/>
            <person name="Pirovano W."/>
            <person name="Jourdain R."/>
            <person name="Clavaud C."/>
        </authorList>
    </citation>
    <scope>NUCLEOTIDE SEQUENCE [LARGE SCALE GENOMIC DNA]</scope>
    <source>
        <strain evidence="7 8">CBS 7877</strain>
    </source>
</reference>
<dbReference type="InterPro" id="IPR021133">
    <property type="entry name" value="HEAT_type_2"/>
</dbReference>
<keyword evidence="2" id="KW-0677">Repeat</keyword>
<dbReference type="InterPro" id="IPR013932">
    <property type="entry name" value="TATA-bd_TIP120"/>
</dbReference>
<dbReference type="OrthoDB" id="6260732at2759"/>
<feature type="repeat" description="HEAT" evidence="4">
    <location>
        <begin position="54"/>
        <end position="92"/>
    </location>
</feature>
<dbReference type="GO" id="GO:0010265">
    <property type="term" value="P:SCF complex assembly"/>
    <property type="evidence" value="ECO:0007669"/>
    <property type="project" value="InterPro"/>
</dbReference>
<dbReference type="SUPFAM" id="SSF48371">
    <property type="entry name" value="ARM repeat"/>
    <property type="match status" value="1"/>
</dbReference>
<evidence type="ECO:0000256" key="2">
    <source>
        <dbReference type="ARBA" id="ARBA00022737"/>
    </source>
</evidence>
<dbReference type="STRING" id="425264.A0A3G2SBP1"/>
<dbReference type="PROSITE" id="PS50077">
    <property type="entry name" value="HEAT_REPEAT"/>
    <property type="match status" value="1"/>
</dbReference>
<dbReference type="Proteomes" id="UP000269793">
    <property type="component" value="Chromosome VIII"/>
</dbReference>
<dbReference type="InterPro" id="IPR039852">
    <property type="entry name" value="CAND1/CAND2"/>
</dbReference>
<proteinExistence type="inferred from homology"/>
<keyword evidence="8" id="KW-1185">Reference proteome</keyword>
<dbReference type="PANTHER" id="PTHR12696">
    <property type="entry name" value="TIP120"/>
    <property type="match status" value="1"/>
</dbReference>
<dbReference type="Pfam" id="PF08623">
    <property type="entry name" value="TIP120"/>
    <property type="match status" value="1"/>
</dbReference>